<accession>A0A3M7QGV9</accession>
<keyword evidence="2" id="KW-1185">Reference proteome</keyword>
<organism evidence="1 2">
    <name type="scientific">Brachionus plicatilis</name>
    <name type="common">Marine rotifer</name>
    <name type="synonym">Brachionus muelleri</name>
    <dbReference type="NCBI Taxonomy" id="10195"/>
    <lineage>
        <taxon>Eukaryota</taxon>
        <taxon>Metazoa</taxon>
        <taxon>Spiralia</taxon>
        <taxon>Gnathifera</taxon>
        <taxon>Rotifera</taxon>
        <taxon>Eurotatoria</taxon>
        <taxon>Monogononta</taxon>
        <taxon>Pseudotrocha</taxon>
        <taxon>Ploima</taxon>
        <taxon>Brachionidae</taxon>
        <taxon>Brachionus</taxon>
    </lineage>
</organism>
<protein>
    <submittedName>
        <fullName evidence="1">Uncharacterized protein</fullName>
    </submittedName>
</protein>
<dbReference type="EMBL" id="REGN01006194">
    <property type="protein sequence ID" value="RNA10462.1"/>
    <property type="molecule type" value="Genomic_DNA"/>
</dbReference>
<name>A0A3M7QGV9_BRAPC</name>
<evidence type="ECO:0000313" key="2">
    <source>
        <dbReference type="Proteomes" id="UP000276133"/>
    </source>
</evidence>
<dbReference type="AlphaFoldDB" id="A0A3M7QGV9"/>
<proteinExistence type="predicted"/>
<sequence length="104" mass="12196">MSYSNRPAITYVYESEREKESQRVCIYFEIDKNIQYKYINGLRLIYSESIYGINNLKSAHIDDLKNILIALKLELADYFRHKLCLLICLFVLTQSTGTISFDQA</sequence>
<evidence type="ECO:0000313" key="1">
    <source>
        <dbReference type="EMBL" id="RNA10462.1"/>
    </source>
</evidence>
<comment type="caution">
    <text evidence="1">The sequence shown here is derived from an EMBL/GenBank/DDBJ whole genome shotgun (WGS) entry which is preliminary data.</text>
</comment>
<reference evidence="1 2" key="1">
    <citation type="journal article" date="2018" name="Sci. Rep.">
        <title>Genomic signatures of local adaptation to the degree of environmental predictability in rotifers.</title>
        <authorList>
            <person name="Franch-Gras L."/>
            <person name="Hahn C."/>
            <person name="Garcia-Roger E.M."/>
            <person name="Carmona M.J."/>
            <person name="Serra M."/>
            <person name="Gomez A."/>
        </authorList>
    </citation>
    <scope>NUCLEOTIDE SEQUENCE [LARGE SCALE GENOMIC DNA]</scope>
    <source>
        <strain evidence="1">HYR1</strain>
    </source>
</reference>
<gene>
    <name evidence="1" type="ORF">BpHYR1_023131</name>
</gene>
<dbReference type="Proteomes" id="UP000276133">
    <property type="component" value="Unassembled WGS sequence"/>
</dbReference>